<dbReference type="EMBL" id="JAACJO010000043">
    <property type="protein sequence ID" value="KAF5345588.1"/>
    <property type="molecule type" value="Genomic_DNA"/>
</dbReference>
<proteinExistence type="predicted"/>
<name>A0A8H5CQ42_9AGAR</name>
<sequence>MIAKLKSIQRRVKANIKSNALSTTTIAPVLRRDSKFVSFTSSIEKHAVFIASHSNPQAYALVKAWTCKYLLSFLGQAHEEARIQLTTSGTGEDLVPSGATSITRPKAKHALRSDMPKADAQAPDGGRGGQTGGARKRLKVARADEDEDVGGSEPPSATAAAGGNAE</sequence>
<organism evidence="2 3">
    <name type="scientific">Leucocoprinus leucothites</name>
    <dbReference type="NCBI Taxonomy" id="201217"/>
    <lineage>
        <taxon>Eukaryota</taxon>
        <taxon>Fungi</taxon>
        <taxon>Dikarya</taxon>
        <taxon>Basidiomycota</taxon>
        <taxon>Agaricomycotina</taxon>
        <taxon>Agaricomycetes</taxon>
        <taxon>Agaricomycetidae</taxon>
        <taxon>Agaricales</taxon>
        <taxon>Agaricineae</taxon>
        <taxon>Agaricaceae</taxon>
        <taxon>Leucocoprinus</taxon>
    </lineage>
</organism>
<evidence type="ECO:0000256" key="1">
    <source>
        <dbReference type="SAM" id="MobiDB-lite"/>
    </source>
</evidence>
<feature type="region of interest" description="Disordered" evidence="1">
    <location>
        <begin position="87"/>
        <end position="166"/>
    </location>
</feature>
<accession>A0A8H5CQ42</accession>
<dbReference type="Proteomes" id="UP000559027">
    <property type="component" value="Unassembled WGS sequence"/>
</dbReference>
<comment type="caution">
    <text evidence="2">The sequence shown here is derived from an EMBL/GenBank/DDBJ whole genome shotgun (WGS) entry which is preliminary data.</text>
</comment>
<evidence type="ECO:0000313" key="3">
    <source>
        <dbReference type="Proteomes" id="UP000559027"/>
    </source>
</evidence>
<gene>
    <name evidence="2" type="ORF">D9756_011051</name>
</gene>
<dbReference type="AlphaFoldDB" id="A0A8H5CQ42"/>
<keyword evidence="3" id="KW-1185">Reference proteome</keyword>
<evidence type="ECO:0000313" key="2">
    <source>
        <dbReference type="EMBL" id="KAF5345588.1"/>
    </source>
</evidence>
<protein>
    <submittedName>
        <fullName evidence="2">Uncharacterized protein</fullName>
    </submittedName>
</protein>
<reference evidence="2 3" key="1">
    <citation type="journal article" date="2020" name="ISME J.">
        <title>Uncovering the hidden diversity of litter-decomposition mechanisms in mushroom-forming fungi.</title>
        <authorList>
            <person name="Floudas D."/>
            <person name="Bentzer J."/>
            <person name="Ahren D."/>
            <person name="Johansson T."/>
            <person name="Persson P."/>
            <person name="Tunlid A."/>
        </authorList>
    </citation>
    <scope>NUCLEOTIDE SEQUENCE [LARGE SCALE GENOMIC DNA]</scope>
    <source>
        <strain evidence="2 3">CBS 146.42</strain>
    </source>
</reference>